<dbReference type="EMBL" id="BAAAZN010000005">
    <property type="protein sequence ID" value="GAA3543577.1"/>
    <property type="molecule type" value="Genomic_DNA"/>
</dbReference>
<name>A0ABP6W0K0_9PSEU</name>
<dbReference type="SUPFAM" id="SSF51735">
    <property type="entry name" value="NAD(P)-binding Rossmann-fold domains"/>
    <property type="match status" value="1"/>
</dbReference>
<evidence type="ECO:0000313" key="2">
    <source>
        <dbReference type="Proteomes" id="UP001500689"/>
    </source>
</evidence>
<accession>A0ABP6W0K0</accession>
<dbReference type="Gene3D" id="3.40.50.720">
    <property type="entry name" value="NAD(P)-binding Rossmann-like Domain"/>
    <property type="match status" value="1"/>
</dbReference>
<dbReference type="InterPro" id="IPR036291">
    <property type="entry name" value="NAD(P)-bd_dom_sf"/>
</dbReference>
<evidence type="ECO:0000313" key="1">
    <source>
        <dbReference type="EMBL" id="GAA3543577.1"/>
    </source>
</evidence>
<comment type="caution">
    <text evidence="1">The sequence shown here is derived from an EMBL/GenBank/DDBJ whole genome shotgun (WGS) entry which is preliminary data.</text>
</comment>
<proteinExistence type="predicted"/>
<reference evidence="2" key="1">
    <citation type="journal article" date="2019" name="Int. J. Syst. Evol. Microbiol.">
        <title>The Global Catalogue of Microorganisms (GCM) 10K type strain sequencing project: providing services to taxonomists for standard genome sequencing and annotation.</title>
        <authorList>
            <consortium name="The Broad Institute Genomics Platform"/>
            <consortium name="The Broad Institute Genome Sequencing Center for Infectious Disease"/>
            <person name="Wu L."/>
            <person name="Ma J."/>
        </authorList>
    </citation>
    <scope>NUCLEOTIDE SEQUENCE [LARGE SCALE GENOMIC DNA]</scope>
    <source>
        <strain evidence="2">JCM 16898</strain>
    </source>
</reference>
<organism evidence="1 2">
    <name type="scientific">Amycolatopsis ultiminotia</name>
    <dbReference type="NCBI Taxonomy" id="543629"/>
    <lineage>
        <taxon>Bacteria</taxon>
        <taxon>Bacillati</taxon>
        <taxon>Actinomycetota</taxon>
        <taxon>Actinomycetes</taxon>
        <taxon>Pseudonocardiales</taxon>
        <taxon>Pseudonocardiaceae</taxon>
        <taxon>Amycolatopsis</taxon>
    </lineage>
</organism>
<protein>
    <submittedName>
        <fullName evidence="1">Dinucleotide-binding protein</fullName>
    </submittedName>
</protein>
<gene>
    <name evidence="1" type="ORF">GCM10022222_29060</name>
</gene>
<dbReference type="RefSeq" id="WP_344859766.1">
    <property type="nucleotide sequence ID" value="NZ_BAAAZN010000005.1"/>
</dbReference>
<dbReference type="Proteomes" id="UP001500689">
    <property type="component" value="Unassembled WGS sequence"/>
</dbReference>
<sequence>MKIVTLGRGMIGGGLAGLWREAGHEVKELGRDGGDASDADVVLVAVPGDQISVALAKVTGLEGKIAIDATNIMPARQGGFPSYADEVKSFTHGPVAKSFNMNFGALFGAVREQRVRPSNWYVADDSAREITEQLIRDAGYDPVRVGDLSRARDFENAVWLLMGIQPVGGVFYRFAVPGEL</sequence>
<keyword evidence="2" id="KW-1185">Reference proteome</keyword>